<dbReference type="PANTHER" id="PTHR13495:SF0">
    <property type="entry name" value="PSME3-INTERACTING PROTEIN"/>
    <property type="match status" value="1"/>
</dbReference>
<reference evidence="6" key="1">
    <citation type="submission" date="2022-11" db="UniProtKB">
        <authorList>
            <consortium name="WormBaseParasite"/>
        </authorList>
    </citation>
    <scope>IDENTIFICATION</scope>
</reference>
<evidence type="ECO:0000256" key="3">
    <source>
        <dbReference type="SAM" id="MobiDB-lite"/>
    </source>
</evidence>
<dbReference type="Proteomes" id="UP000887574">
    <property type="component" value="Unplaced"/>
</dbReference>
<evidence type="ECO:0000313" key="5">
    <source>
        <dbReference type="Proteomes" id="UP000887574"/>
    </source>
</evidence>
<evidence type="ECO:0000256" key="2">
    <source>
        <dbReference type="ARBA" id="ARBA00023242"/>
    </source>
</evidence>
<accession>A0A915EN36</accession>
<feature type="region of interest" description="Disordered" evidence="3">
    <location>
        <begin position="13"/>
        <end position="32"/>
    </location>
</feature>
<dbReference type="Pfam" id="PF10187">
    <property type="entry name" value="FAM192A_Fyv6_N"/>
    <property type="match status" value="1"/>
</dbReference>
<sequence>MYTVILGMNFVSEKSAQKEGNSEEPEEPVDRRPLYHRLKEVKDKKQLEYDEEHMLKNQFRGIDDGEADFLAMVDKSKEDAAMKRRQEEEDLVKAAMKYNARPANSNKPANKQASIIASGIRKRTRISDENCVASPLSETAAKRSSLCKVAGILPGLVDYVNSSDSNSSSESDDEILPSLVRRTPNPKEGEDSHSH</sequence>
<keyword evidence="2" id="KW-0539">Nucleus</keyword>
<evidence type="ECO:0000313" key="6">
    <source>
        <dbReference type="WBParaSite" id="jg8002"/>
    </source>
</evidence>
<evidence type="ECO:0000259" key="4">
    <source>
        <dbReference type="Pfam" id="PF10187"/>
    </source>
</evidence>
<organism evidence="5 6">
    <name type="scientific">Ditylenchus dipsaci</name>
    <dbReference type="NCBI Taxonomy" id="166011"/>
    <lineage>
        <taxon>Eukaryota</taxon>
        <taxon>Metazoa</taxon>
        <taxon>Ecdysozoa</taxon>
        <taxon>Nematoda</taxon>
        <taxon>Chromadorea</taxon>
        <taxon>Rhabditida</taxon>
        <taxon>Tylenchina</taxon>
        <taxon>Tylenchomorpha</taxon>
        <taxon>Sphaerularioidea</taxon>
        <taxon>Anguinidae</taxon>
        <taxon>Anguininae</taxon>
        <taxon>Ditylenchus</taxon>
    </lineage>
</organism>
<evidence type="ECO:0000256" key="1">
    <source>
        <dbReference type="ARBA" id="ARBA00004123"/>
    </source>
</evidence>
<feature type="region of interest" description="Disordered" evidence="3">
    <location>
        <begin position="160"/>
        <end position="195"/>
    </location>
</feature>
<keyword evidence="5" id="KW-1185">Reference proteome</keyword>
<dbReference type="InterPro" id="IPR039845">
    <property type="entry name" value="FAM192A"/>
</dbReference>
<protein>
    <submittedName>
        <fullName evidence="6">FAM192A/Fyv6 N-terminal domain-containing protein</fullName>
    </submittedName>
</protein>
<proteinExistence type="predicted"/>
<dbReference type="InterPro" id="IPR019331">
    <property type="entry name" value="FAM192A/Fyv6_N"/>
</dbReference>
<feature type="domain" description="FAM192A/Fyv6 N-terminal" evidence="4">
    <location>
        <begin position="15"/>
        <end position="93"/>
    </location>
</feature>
<feature type="compositionally biased region" description="Basic and acidic residues" evidence="3">
    <location>
        <begin position="185"/>
        <end position="195"/>
    </location>
</feature>
<comment type="subcellular location">
    <subcellularLocation>
        <location evidence="1">Nucleus</location>
    </subcellularLocation>
</comment>
<dbReference type="WBParaSite" id="jg8002">
    <property type="protein sequence ID" value="jg8002"/>
    <property type="gene ID" value="jg8002"/>
</dbReference>
<dbReference type="PANTHER" id="PTHR13495">
    <property type="entry name" value="NEFA-INTERACTING NUCLEAR PROTEIN NIP30"/>
    <property type="match status" value="1"/>
</dbReference>
<dbReference type="AlphaFoldDB" id="A0A915EN36"/>
<name>A0A915EN36_9BILA</name>
<dbReference type="GO" id="GO:0005634">
    <property type="term" value="C:nucleus"/>
    <property type="evidence" value="ECO:0007669"/>
    <property type="project" value="UniProtKB-SubCell"/>
</dbReference>